<keyword evidence="1" id="KW-0378">Hydrolase</keyword>
<keyword evidence="3" id="KW-0472">Membrane</keyword>
<dbReference type="InterPro" id="IPR027065">
    <property type="entry name" value="Lon_Prtase"/>
</dbReference>
<dbReference type="PROSITE" id="PS51786">
    <property type="entry name" value="LON_PROTEOLYTIC"/>
    <property type="match status" value="1"/>
</dbReference>
<dbReference type="Pfam" id="PF05362">
    <property type="entry name" value="Lon_C"/>
    <property type="match status" value="1"/>
</dbReference>
<dbReference type="EC" id="3.4.21.53" evidence="1"/>
<protein>
    <recommendedName>
        <fullName evidence="1">endopeptidase La</fullName>
        <ecNumber evidence="1">3.4.21.53</ecNumber>
    </recommendedName>
</protein>
<accession>N1UWS6</accession>
<feature type="compositionally biased region" description="Polar residues" evidence="2">
    <location>
        <begin position="1"/>
        <end position="12"/>
    </location>
</feature>
<reference evidence="5 6" key="1">
    <citation type="journal article" date="2013" name="Genome Announc.">
        <title>Draft Genome Sequence of Arthrobacter crystallopoietes Strain BAB-32, Revealing Genes for Bioremediation.</title>
        <authorList>
            <person name="Joshi M.N."/>
            <person name="Pandit A.S."/>
            <person name="Sharma A."/>
            <person name="Pandya R.V."/>
            <person name="Desai S.M."/>
            <person name="Saxena A.K."/>
            <person name="Bagatharia S.B."/>
        </authorList>
    </citation>
    <scope>NUCLEOTIDE SEQUENCE [LARGE SCALE GENOMIC DNA]</scope>
    <source>
        <strain evidence="5 6">BAB-32</strain>
    </source>
</reference>
<sequence length="368" mass="37866">MTDLTQPTTDGQQLPPALRPPRNRRRTVMAGAGVVAAGLGLAGLLLPAPYVIETPGPSFNTIGAVDDQTLIEIPGQKTYPTSGNLDLTTVYMSGGPRNPVRFFEVAAAWLDPDQSVAPEELVYPPGVTGEEIQDQNAAAMTSSQESSVAAALEHLGVDFEQSLSVVGFAQDSAARGVLQMDDVLQSVNGKPITGIDVLRQELNAGQGNPVELGVRRAGERITVEVTPKANDDGDFQLGVLLGTDFDFPFDVNIQLDNVGGPSAGLMFALGIVDKLTPGEMTGGKHFAGTGTIDAAGNVGPIGGIVQKMDGARQQGATVFLAPAGNCGEVAGRVPDGMQVVKVENLDGAVEAVEQLGRGGGAAGLPSCG</sequence>
<feature type="transmembrane region" description="Helical" evidence="3">
    <location>
        <begin position="28"/>
        <end position="52"/>
    </location>
</feature>
<proteinExistence type="inferred from homology"/>
<evidence type="ECO:0000313" key="5">
    <source>
        <dbReference type="EMBL" id="EMY33525.1"/>
    </source>
</evidence>
<dbReference type="SUPFAM" id="SSF50156">
    <property type="entry name" value="PDZ domain-like"/>
    <property type="match status" value="1"/>
</dbReference>
<organism evidence="5 6">
    <name type="scientific">Arthrobacter crystallopoietes BAB-32</name>
    <dbReference type="NCBI Taxonomy" id="1246476"/>
    <lineage>
        <taxon>Bacteria</taxon>
        <taxon>Bacillati</taxon>
        <taxon>Actinomycetota</taxon>
        <taxon>Actinomycetes</taxon>
        <taxon>Micrococcales</taxon>
        <taxon>Micrococcaceae</taxon>
        <taxon>Crystallibacter</taxon>
    </lineage>
</organism>
<dbReference type="Gene3D" id="2.30.42.10">
    <property type="match status" value="1"/>
</dbReference>
<dbReference type="GO" id="GO:0030163">
    <property type="term" value="P:protein catabolic process"/>
    <property type="evidence" value="ECO:0007669"/>
    <property type="project" value="InterPro"/>
</dbReference>
<dbReference type="GO" id="GO:0004176">
    <property type="term" value="F:ATP-dependent peptidase activity"/>
    <property type="evidence" value="ECO:0007669"/>
    <property type="project" value="UniProtKB-UniRule"/>
</dbReference>
<dbReference type="GO" id="GO:0005524">
    <property type="term" value="F:ATP binding"/>
    <property type="evidence" value="ECO:0007669"/>
    <property type="project" value="InterPro"/>
</dbReference>
<keyword evidence="3" id="KW-1133">Transmembrane helix</keyword>
<evidence type="ECO:0000256" key="2">
    <source>
        <dbReference type="SAM" id="MobiDB-lite"/>
    </source>
</evidence>
<evidence type="ECO:0000256" key="3">
    <source>
        <dbReference type="SAM" id="Phobius"/>
    </source>
</evidence>
<name>N1UWS6_9MICC</name>
<comment type="catalytic activity">
    <reaction evidence="1">
        <text>Hydrolysis of proteins in presence of ATP.</text>
        <dbReference type="EC" id="3.4.21.53"/>
    </reaction>
</comment>
<dbReference type="Gene3D" id="3.30.230.10">
    <property type="match status" value="1"/>
</dbReference>
<dbReference type="InterPro" id="IPR008269">
    <property type="entry name" value="Lon_proteolytic"/>
</dbReference>
<comment type="similarity">
    <text evidence="1">Belongs to the peptidase S16 family.</text>
</comment>
<dbReference type="AlphaFoldDB" id="N1UWS6"/>
<dbReference type="InterPro" id="IPR036034">
    <property type="entry name" value="PDZ_sf"/>
</dbReference>
<evidence type="ECO:0000256" key="1">
    <source>
        <dbReference type="PROSITE-ProRule" id="PRU01122"/>
    </source>
</evidence>
<dbReference type="GO" id="GO:0004252">
    <property type="term" value="F:serine-type endopeptidase activity"/>
    <property type="evidence" value="ECO:0007669"/>
    <property type="project" value="UniProtKB-UniRule"/>
</dbReference>
<feature type="active site" evidence="1">
    <location>
        <position position="262"/>
    </location>
</feature>
<dbReference type="InterPro" id="IPR014721">
    <property type="entry name" value="Ribsml_uS5_D2-typ_fold_subgr"/>
</dbReference>
<dbReference type="RefSeq" id="WP_005270352.1">
    <property type="nucleotide sequence ID" value="NZ_ANPE02000171.1"/>
</dbReference>
<keyword evidence="6" id="KW-1185">Reference proteome</keyword>
<dbReference type="PANTHER" id="PTHR10046">
    <property type="entry name" value="ATP DEPENDENT LON PROTEASE FAMILY MEMBER"/>
    <property type="match status" value="1"/>
</dbReference>
<keyword evidence="1" id="KW-0645">Protease</keyword>
<feature type="region of interest" description="Disordered" evidence="2">
    <location>
        <begin position="1"/>
        <end position="22"/>
    </location>
</feature>
<feature type="active site" evidence="1">
    <location>
        <position position="307"/>
    </location>
</feature>
<dbReference type="Proteomes" id="UP000010729">
    <property type="component" value="Unassembled WGS sequence"/>
</dbReference>
<evidence type="ECO:0000259" key="4">
    <source>
        <dbReference type="PROSITE" id="PS51786"/>
    </source>
</evidence>
<dbReference type="InterPro" id="IPR020568">
    <property type="entry name" value="Ribosomal_Su5_D2-typ_SF"/>
</dbReference>
<dbReference type="GO" id="GO:0006508">
    <property type="term" value="P:proteolysis"/>
    <property type="evidence" value="ECO:0007669"/>
    <property type="project" value="UniProtKB-KW"/>
</dbReference>
<feature type="domain" description="Lon proteolytic" evidence="4">
    <location>
        <begin position="257"/>
        <end position="355"/>
    </location>
</feature>
<keyword evidence="3" id="KW-0812">Transmembrane</keyword>
<dbReference type="EMBL" id="ANPE02000171">
    <property type="protein sequence ID" value="EMY33525.1"/>
    <property type="molecule type" value="Genomic_DNA"/>
</dbReference>
<dbReference type="SUPFAM" id="SSF54211">
    <property type="entry name" value="Ribosomal protein S5 domain 2-like"/>
    <property type="match status" value="1"/>
</dbReference>
<dbReference type="InterPro" id="IPR006311">
    <property type="entry name" value="TAT_signal"/>
</dbReference>
<comment type="caution">
    <text evidence="5">The sequence shown here is derived from an EMBL/GenBank/DDBJ whole genome shotgun (WGS) entry which is preliminary data.</text>
</comment>
<evidence type="ECO:0000313" key="6">
    <source>
        <dbReference type="Proteomes" id="UP000010729"/>
    </source>
</evidence>
<keyword evidence="1" id="KW-0720">Serine protease</keyword>
<gene>
    <name evidence="5" type="ORF">D477_014501</name>
</gene>
<dbReference type="PROSITE" id="PS51318">
    <property type="entry name" value="TAT"/>
    <property type="match status" value="1"/>
</dbReference>